<gene>
    <name evidence="1" type="ORF">SAMN05421823_102612</name>
</gene>
<dbReference type="STRING" id="1075417.SAMN05421823_102612"/>
<keyword evidence="2" id="KW-1185">Reference proteome</keyword>
<dbReference type="Proteomes" id="UP000198510">
    <property type="component" value="Unassembled WGS sequence"/>
</dbReference>
<evidence type="ECO:0008006" key="3">
    <source>
        <dbReference type="Google" id="ProtNLM"/>
    </source>
</evidence>
<dbReference type="RefSeq" id="WP_143017158.1">
    <property type="nucleotide sequence ID" value="NZ_FNFO01000002.1"/>
</dbReference>
<sequence length="125" mass="14282">MKRSLFLASVIILFAAAQCRQDSTLEATQFYGTWMHSFEEDTDLYKVYRLADYDFPPARGRDGFTIAENGDFVLLEIAPADGLESRQGKWTRDKNTLTATLDETDRTYTIKVVGVDEGVMRIERE</sequence>
<accession>A0A1G9BH24</accession>
<evidence type="ECO:0000313" key="2">
    <source>
        <dbReference type="Proteomes" id="UP000198510"/>
    </source>
</evidence>
<dbReference type="EMBL" id="FNFO01000002">
    <property type="protein sequence ID" value="SDK38737.1"/>
    <property type="molecule type" value="Genomic_DNA"/>
</dbReference>
<dbReference type="AlphaFoldDB" id="A0A1G9BH24"/>
<protein>
    <recommendedName>
        <fullName evidence="3">Lipocalin-like domain-containing protein</fullName>
    </recommendedName>
</protein>
<dbReference type="OrthoDB" id="2651079at2"/>
<evidence type="ECO:0000313" key="1">
    <source>
        <dbReference type="EMBL" id="SDK38737.1"/>
    </source>
</evidence>
<organism evidence="1 2">
    <name type="scientific">Catalinimonas alkaloidigena</name>
    <dbReference type="NCBI Taxonomy" id="1075417"/>
    <lineage>
        <taxon>Bacteria</taxon>
        <taxon>Pseudomonadati</taxon>
        <taxon>Bacteroidota</taxon>
        <taxon>Cytophagia</taxon>
        <taxon>Cytophagales</taxon>
        <taxon>Catalimonadaceae</taxon>
        <taxon>Catalinimonas</taxon>
    </lineage>
</organism>
<reference evidence="1 2" key="1">
    <citation type="submission" date="2016-10" db="EMBL/GenBank/DDBJ databases">
        <authorList>
            <person name="de Groot N.N."/>
        </authorList>
    </citation>
    <scope>NUCLEOTIDE SEQUENCE [LARGE SCALE GENOMIC DNA]</scope>
    <source>
        <strain evidence="1 2">DSM 25186</strain>
    </source>
</reference>
<name>A0A1G9BH24_9BACT</name>
<proteinExistence type="predicted"/>